<accession>A0A1H9U0D6</accession>
<feature type="transmembrane region" description="Helical" evidence="1">
    <location>
        <begin position="7"/>
        <end position="26"/>
    </location>
</feature>
<dbReference type="Proteomes" id="UP000198948">
    <property type="component" value="Unassembled WGS sequence"/>
</dbReference>
<proteinExistence type="predicted"/>
<evidence type="ECO:0000256" key="1">
    <source>
        <dbReference type="SAM" id="Phobius"/>
    </source>
</evidence>
<name>A0A1H9U0D6_9LACT</name>
<organism evidence="2 3">
    <name type="scientific">Isobaculum melis</name>
    <dbReference type="NCBI Taxonomy" id="142588"/>
    <lineage>
        <taxon>Bacteria</taxon>
        <taxon>Bacillati</taxon>
        <taxon>Bacillota</taxon>
        <taxon>Bacilli</taxon>
        <taxon>Lactobacillales</taxon>
        <taxon>Carnobacteriaceae</taxon>
        <taxon>Isobaculum</taxon>
    </lineage>
</organism>
<keyword evidence="1" id="KW-0812">Transmembrane</keyword>
<reference evidence="2 3" key="1">
    <citation type="submission" date="2016-10" db="EMBL/GenBank/DDBJ databases">
        <authorList>
            <person name="de Groot N.N."/>
        </authorList>
    </citation>
    <scope>NUCLEOTIDE SEQUENCE [LARGE SCALE GENOMIC DNA]</scope>
    <source>
        <strain evidence="2 3">DSM 13760</strain>
    </source>
</reference>
<gene>
    <name evidence="2" type="ORF">SAMN04488559_11924</name>
</gene>
<keyword evidence="3" id="KW-1185">Reference proteome</keyword>
<evidence type="ECO:0000313" key="3">
    <source>
        <dbReference type="Proteomes" id="UP000198948"/>
    </source>
</evidence>
<dbReference type="EMBL" id="FOHA01000019">
    <property type="protein sequence ID" value="SES02906.1"/>
    <property type="molecule type" value="Genomic_DNA"/>
</dbReference>
<sequence>MKKKLNILSAIWISSAILSILLPNPFTFPTAVIAIFFLVVTLIFIVNEFVIKPRKKNIVR</sequence>
<dbReference type="AlphaFoldDB" id="A0A1H9U0D6"/>
<keyword evidence="1" id="KW-0472">Membrane</keyword>
<protein>
    <submittedName>
        <fullName evidence="2">Uncharacterized protein</fullName>
    </submittedName>
</protein>
<keyword evidence="1" id="KW-1133">Transmembrane helix</keyword>
<dbReference type="RefSeq" id="WP_092653591.1">
    <property type="nucleotide sequence ID" value="NZ_FOHA01000019.1"/>
</dbReference>
<feature type="transmembrane region" description="Helical" evidence="1">
    <location>
        <begin position="32"/>
        <end position="51"/>
    </location>
</feature>
<evidence type="ECO:0000313" key="2">
    <source>
        <dbReference type="EMBL" id="SES02906.1"/>
    </source>
</evidence>